<dbReference type="GO" id="GO:0003677">
    <property type="term" value="F:DNA binding"/>
    <property type="evidence" value="ECO:0007669"/>
    <property type="project" value="InterPro"/>
</dbReference>
<evidence type="ECO:0000313" key="3">
    <source>
        <dbReference type="Proteomes" id="UP001310022"/>
    </source>
</evidence>
<sequence length="85" mass="9601">MMKGLSVIHLFETTSEKIDFLRDFKKEASAEEYLYALGEVIKSIGVNDMAERAHVSRQTLSKLTNKRSNASYKTIHAVERALGLI</sequence>
<dbReference type="Gene3D" id="1.10.260.40">
    <property type="entry name" value="lambda repressor-like DNA-binding domains"/>
    <property type="match status" value="1"/>
</dbReference>
<dbReference type="RefSeq" id="WP_060688727.1">
    <property type="nucleotide sequence ID" value="NZ_BQKE01000008.1"/>
</dbReference>
<dbReference type="CDD" id="cd00093">
    <property type="entry name" value="HTH_XRE"/>
    <property type="match status" value="1"/>
</dbReference>
<reference evidence="2 3" key="1">
    <citation type="submission" date="2021-12" db="EMBL/GenBank/DDBJ databases">
        <title>Genome sequencing of bacteria with rrn-lacking chromosome and rrn-plasmid.</title>
        <authorList>
            <person name="Anda M."/>
            <person name="Iwasaki W."/>
        </authorList>
    </citation>
    <scope>NUCLEOTIDE SEQUENCE [LARGE SCALE GENOMIC DNA]</scope>
    <source>
        <strain evidence="2 3">NBRC 15940</strain>
    </source>
</reference>
<dbReference type="InterPro" id="IPR014057">
    <property type="entry name" value="HI1420"/>
</dbReference>
<dbReference type="EMBL" id="BQKE01000008">
    <property type="protein sequence ID" value="GJM64887.1"/>
    <property type="molecule type" value="Genomic_DNA"/>
</dbReference>
<dbReference type="PROSITE" id="PS50943">
    <property type="entry name" value="HTH_CROC1"/>
    <property type="match status" value="1"/>
</dbReference>
<dbReference type="InterPro" id="IPR010982">
    <property type="entry name" value="Lambda_DNA-bd_dom_sf"/>
</dbReference>
<accession>A0AAN5ANK5</accession>
<dbReference type="Proteomes" id="UP001310022">
    <property type="component" value="Unassembled WGS sequence"/>
</dbReference>
<dbReference type="Pfam" id="PF21716">
    <property type="entry name" value="dnstrm_HI1420"/>
    <property type="match status" value="1"/>
</dbReference>
<dbReference type="SUPFAM" id="SSF47413">
    <property type="entry name" value="lambda repressor-like DNA-binding domains"/>
    <property type="match status" value="1"/>
</dbReference>
<organism evidence="2 3">
    <name type="scientific">Persicobacter diffluens</name>
    <dbReference type="NCBI Taxonomy" id="981"/>
    <lineage>
        <taxon>Bacteria</taxon>
        <taxon>Pseudomonadati</taxon>
        <taxon>Bacteroidota</taxon>
        <taxon>Cytophagia</taxon>
        <taxon>Cytophagales</taxon>
        <taxon>Persicobacteraceae</taxon>
        <taxon>Persicobacter</taxon>
    </lineage>
</organism>
<protein>
    <recommendedName>
        <fullName evidence="1">HTH cro/C1-type domain-containing protein</fullName>
    </recommendedName>
</protein>
<dbReference type="InterPro" id="IPR001387">
    <property type="entry name" value="Cro/C1-type_HTH"/>
</dbReference>
<comment type="caution">
    <text evidence="2">The sequence shown here is derived from an EMBL/GenBank/DDBJ whole genome shotgun (WGS) entry which is preliminary data.</text>
</comment>
<keyword evidence="3" id="KW-1185">Reference proteome</keyword>
<gene>
    <name evidence="2" type="ORF">PEDI_54390</name>
</gene>
<proteinExistence type="predicted"/>
<name>A0AAN5ANK5_9BACT</name>
<evidence type="ECO:0000259" key="1">
    <source>
        <dbReference type="PROSITE" id="PS50943"/>
    </source>
</evidence>
<dbReference type="AlphaFoldDB" id="A0AAN5ANK5"/>
<feature type="domain" description="HTH cro/C1-type" evidence="1">
    <location>
        <begin position="48"/>
        <end position="83"/>
    </location>
</feature>
<evidence type="ECO:0000313" key="2">
    <source>
        <dbReference type="EMBL" id="GJM64887.1"/>
    </source>
</evidence>